<evidence type="ECO:0000256" key="1">
    <source>
        <dbReference type="ARBA" id="ARBA00023015"/>
    </source>
</evidence>
<evidence type="ECO:0000259" key="6">
    <source>
        <dbReference type="PROSITE" id="PS51005"/>
    </source>
</evidence>
<accession>A0A9E7GDM4</accession>
<protein>
    <submittedName>
        <fullName evidence="7">No apical meristem (NAM) protein</fullName>
    </submittedName>
</protein>
<dbReference type="PANTHER" id="PTHR47871">
    <property type="entry name" value="NAC DOMAIN-CONTAINING PROTEIN 8"/>
    <property type="match status" value="1"/>
</dbReference>
<dbReference type="GO" id="GO:0006355">
    <property type="term" value="P:regulation of DNA-templated transcription"/>
    <property type="evidence" value="ECO:0007669"/>
    <property type="project" value="InterPro"/>
</dbReference>
<reference evidence="7" key="1">
    <citation type="submission" date="2022-05" db="EMBL/GenBank/DDBJ databases">
        <title>The Musa troglodytarum L. genome provides insights into the mechanism of non-climacteric behaviour and enrichment of carotenoids.</title>
        <authorList>
            <person name="Wang J."/>
        </authorList>
    </citation>
    <scope>NUCLEOTIDE SEQUENCE</scope>
    <source>
        <tissue evidence="7">Leaf</tissue>
    </source>
</reference>
<dbReference type="InterPro" id="IPR036093">
    <property type="entry name" value="NAC_dom_sf"/>
</dbReference>
<feature type="region of interest" description="Disordered" evidence="5">
    <location>
        <begin position="694"/>
        <end position="731"/>
    </location>
</feature>
<keyword evidence="3" id="KW-0804">Transcription</keyword>
<dbReference type="PANTHER" id="PTHR47871:SF2">
    <property type="entry name" value="OS03G0221300 PROTEIN"/>
    <property type="match status" value="1"/>
</dbReference>
<keyword evidence="8" id="KW-1185">Reference proteome</keyword>
<dbReference type="SUPFAM" id="SSF101941">
    <property type="entry name" value="NAC domain"/>
    <property type="match status" value="1"/>
</dbReference>
<keyword evidence="4" id="KW-0539">Nucleus</keyword>
<dbReference type="Gene3D" id="2.170.150.80">
    <property type="entry name" value="NAC domain"/>
    <property type="match status" value="1"/>
</dbReference>
<dbReference type="AlphaFoldDB" id="A0A9E7GDM4"/>
<dbReference type="PROSITE" id="PS51005">
    <property type="entry name" value="NAC"/>
    <property type="match status" value="1"/>
</dbReference>
<dbReference type="Proteomes" id="UP001055439">
    <property type="component" value="Chromosome 6"/>
</dbReference>
<evidence type="ECO:0000256" key="4">
    <source>
        <dbReference type="ARBA" id="ARBA00023242"/>
    </source>
</evidence>
<evidence type="ECO:0000313" key="7">
    <source>
        <dbReference type="EMBL" id="URE10317.1"/>
    </source>
</evidence>
<proteinExistence type="predicted"/>
<sequence>MDDIDGMPLAKRRRLPISTSPSSSPHGPSTPKRSIGFPVERASLEVSKKWPGLPRGVSFNPSDEDLLWHLLAKVGKGNADPHPFIHEFITCLDQFEAFGYTHPQKLPGIRKDGGASYFFHKSFKTCIAEIRQHQKMRDSDSGDICWQKSGKSKPLIVDGKHQGYKTMMILYENASWVMHQYHLGVEKIDQEEFVVSKIFHQRTGQVNKSVEDLALGADETVLGEAGSLIFSKMDHRLDRINADATSQDILMDGHDPKPHLSLEVYNHKYPSDGSEIADAQVRRVNSDMIPDSEVEGHTAKTGGNDIIQPSNLPNHLMDAKTEHPDCNTNLLIESMDGIPVAVTGVHPKDDELDHVLLHVRNHMLLSSMKSGTTDSRCSSDSSSCGLNHTMENLLHAKDGGFVPQNDSMSNMETTYGKDILGPVQYKIQRGVKKKQHIERNKSFELLEGISSCPSVNNTTDYDPGGEQYNMHSPNKESSCMDGHLPQSGNLYMGNNIMAEPSGSSTAESYSMVHQCSNLPCCQKNILLEASFSEENLGNNGLSSYHTPQTPVLGEGIVNTDCRPSRSGLSGQLISLKTETMEEIYTDDVSETNRELEFGAHGLGTLEKRVIGISGTTALSSSEVRMYTEVNLLKTNKFQTDQMICNCSRDANTLDPQLLTLGQSLEDQNNGNDVLDSVLPSIISEVKVEPLEEICTHNGSRTTPKKPVSSSLEATSRKLTRSSRSGYSAKTKKHTEYSLTDKHCKDMLSSDCCNSQRRTTINSLCSEQPFLKKDLHLNSNSSKFLNSASSQKGSNSQDNVFLHKRSLIEQVGNRCSHHASITENVHVNNTEAHISRTEVKKEYADDFSKDMQADVISPKPEMLACRLVSYLKHNMDNSQQILPQNQNCEPVNTPNAQVNNFSLRRKRKKTATDSVERALEEDAPGLLQVLLDKGITIDEIKLYGATEDDEALEISSSDDNFEELETVITKIFSSRASLFKFSVARHMKGSKAVYCLSCLISLIEQTRYLQFRDNPVEWGWCRDLQSFIFVFQTHNRIVLERPEYGYATYFFELVDSLPIDWQIKRLVTAMKLTSCSRTTLIENKPLLVGEDLTEGEARVLEEYGWTPNCGLGTMLNYCDRVVHDKKYERYSNEWRAKIGRLLMEGHDSGRTILVKLPKRVVKYKGGQNLKIKLEN</sequence>
<keyword evidence="2" id="KW-0238">DNA-binding</keyword>
<feature type="domain" description="NAC" evidence="6">
    <location>
        <begin position="53"/>
        <end position="201"/>
    </location>
</feature>
<name>A0A9E7GDM4_9LILI</name>
<organism evidence="7 8">
    <name type="scientific">Musa troglodytarum</name>
    <name type="common">fe'i banana</name>
    <dbReference type="NCBI Taxonomy" id="320322"/>
    <lineage>
        <taxon>Eukaryota</taxon>
        <taxon>Viridiplantae</taxon>
        <taxon>Streptophyta</taxon>
        <taxon>Embryophyta</taxon>
        <taxon>Tracheophyta</taxon>
        <taxon>Spermatophyta</taxon>
        <taxon>Magnoliopsida</taxon>
        <taxon>Liliopsida</taxon>
        <taxon>Zingiberales</taxon>
        <taxon>Musaceae</taxon>
        <taxon>Musa</taxon>
    </lineage>
</organism>
<dbReference type="EMBL" id="CP097508">
    <property type="protein sequence ID" value="URE10317.1"/>
    <property type="molecule type" value="Genomic_DNA"/>
</dbReference>
<evidence type="ECO:0000256" key="2">
    <source>
        <dbReference type="ARBA" id="ARBA00023125"/>
    </source>
</evidence>
<keyword evidence="1" id="KW-0805">Transcription regulation</keyword>
<evidence type="ECO:0000256" key="3">
    <source>
        <dbReference type="ARBA" id="ARBA00023163"/>
    </source>
</evidence>
<feature type="compositionally biased region" description="Low complexity" evidence="5">
    <location>
        <begin position="16"/>
        <end position="31"/>
    </location>
</feature>
<dbReference type="OrthoDB" id="2021147at2759"/>
<evidence type="ECO:0000313" key="8">
    <source>
        <dbReference type="Proteomes" id="UP001055439"/>
    </source>
</evidence>
<dbReference type="GO" id="GO:0003677">
    <property type="term" value="F:DNA binding"/>
    <property type="evidence" value="ECO:0007669"/>
    <property type="project" value="UniProtKB-KW"/>
</dbReference>
<feature type="compositionally biased region" description="Polar residues" evidence="5">
    <location>
        <begin position="696"/>
        <end position="713"/>
    </location>
</feature>
<feature type="region of interest" description="Disordered" evidence="5">
    <location>
        <begin position="1"/>
        <end position="35"/>
    </location>
</feature>
<dbReference type="InterPro" id="IPR003441">
    <property type="entry name" value="NAC-dom"/>
</dbReference>
<dbReference type="Pfam" id="PF02365">
    <property type="entry name" value="NAM"/>
    <property type="match status" value="1"/>
</dbReference>
<evidence type="ECO:0000256" key="5">
    <source>
        <dbReference type="SAM" id="MobiDB-lite"/>
    </source>
</evidence>
<gene>
    <name evidence="7" type="ORF">MUK42_23482</name>
</gene>